<dbReference type="Gene3D" id="2.80.10.50">
    <property type="match status" value="1"/>
</dbReference>
<dbReference type="InterPro" id="IPR002160">
    <property type="entry name" value="Prot_inh_Kunz-lg"/>
</dbReference>
<dbReference type="Pfam" id="PF00197">
    <property type="entry name" value="Kunitz_legume"/>
    <property type="match status" value="1"/>
</dbReference>
<evidence type="ECO:0000313" key="5">
    <source>
        <dbReference type="Proteomes" id="UP001054252"/>
    </source>
</evidence>
<proteinExistence type="inferred from homology"/>
<evidence type="ECO:0000256" key="2">
    <source>
        <dbReference type="ARBA" id="ARBA00023157"/>
    </source>
</evidence>
<comment type="similarity">
    <text evidence="1">Belongs to the protease inhibitor I3 (leguminous Kunitz-type inhibitor) family.</text>
</comment>
<dbReference type="PRINTS" id="PR00291">
    <property type="entry name" value="KUNITZINHBTR"/>
</dbReference>
<dbReference type="SMART" id="SM00452">
    <property type="entry name" value="STI"/>
    <property type="match status" value="1"/>
</dbReference>
<dbReference type="InterPro" id="IPR011065">
    <property type="entry name" value="Kunitz_inhibitor_STI-like_sf"/>
</dbReference>
<dbReference type="PANTHER" id="PTHR33107">
    <property type="entry name" value="KUNITZ TRYPSIN INHIBITOR 2"/>
    <property type="match status" value="1"/>
</dbReference>
<evidence type="ECO:0000313" key="4">
    <source>
        <dbReference type="EMBL" id="GKV00205.1"/>
    </source>
</evidence>
<dbReference type="SUPFAM" id="SSF50386">
    <property type="entry name" value="STI-like"/>
    <property type="match status" value="1"/>
</dbReference>
<accession>A0AAV5IIM6</accession>
<name>A0AAV5IIM6_9ROSI</name>
<dbReference type="GO" id="GO:0004866">
    <property type="term" value="F:endopeptidase inhibitor activity"/>
    <property type="evidence" value="ECO:0007669"/>
    <property type="project" value="InterPro"/>
</dbReference>
<dbReference type="Proteomes" id="UP001054252">
    <property type="component" value="Unassembled WGS sequence"/>
</dbReference>
<sequence>MLRLIAAFSSTCLLMAMLAVAQPPYESQPFVLDTNGQPLERGVAYYIDPDVTDIGGGITLIDRNGTCPLFVGLDELAASKGLPVTFTPFFDNETNVREFSDFKVAFTSDVSTICIQSLAWRVGEEDPETGRRFIVTGGEPGYFRIEKNGSVYKLGWCPSDACPNCRPRCGDAGLLVENDKSFLALDGPALPVVFRKA</sequence>
<keyword evidence="2" id="KW-1015">Disulfide bond</keyword>
<feature type="signal peptide" evidence="3">
    <location>
        <begin position="1"/>
        <end position="21"/>
    </location>
</feature>
<dbReference type="CDD" id="cd23367">
    <property type="entry name" value="beta-trefoil_STI_KPI104-like"/>
    <property type="match status" value="1"/>
</dbReference>
<dbReference type="PANTHER" id="PTHR33107:SF81">
    <property type="entry name" value="TRYPSIN INHIBITOR A"/>
    <property type="match status" value="1"/>
</dbReference>
<evidence type="ECO:0000256" key="3">
    <source>
        <dbReference type="SAM" id="SignalP"/>
    </source>
</evidence>
<dbReference type="PROSITE" id="PS00283">
    <property type="entry name" value="SOYBEAN_KUNITZ"/>
    <property type="match status" value="1"/>
</dbReference>
<gene>
    <name evidence="4" type="ORF">SLEP1_g12937</name>
</gene>
<dbReference type="EMBL" id="BPVZ01000015">
    <property type="protein sequence ID" value="GKV00205.1"/>
    <property type="molecule type" value="Genomic_DNA"/>
</dbReference>
<comment type="caution">
    <text evidence="4">The sequence shown here is derived from an EMBL/GenBank/DDBJ whole genome shotgun (WGS) entry which is preliminary data.</text>
</comment>
<keyword evidence="3" id="KW-0732">Signal</keyword>
<organism evidence="4 5">
    <name type="scientific">Rubroshorea leprosula</name>
    <dbReference type="NCBI Taxonomy" id="152421"/>
    <lineage>
        <taxon>Eukaryota</taxon>
        <taxon>Viridiplantae</taxon>
        <taxon>Streptophyta</taxon>
        <taxon>Embryophyta</taxon>
        <taxon>Tracheophyta</taxon>
        <taxon>Spermatophyta</taxon>
        <taxon>Magnoliopsida</taxon>
        <taxon>eudicotyledons</taxon>
        <taxon>Gunneridae</taxon>
        <taxon>Pentapetalae</taxon>
        <taxon>rosids</taxon>
        <taxon>malvids</taxon>
        <taxon>Malvales</taxon>
        <taxon>Dipterocarpaceae</taxon>
        <taxon>Rubroshorea</taxon>
    </lineage>
</organism>
<protein>
    <submittedName>
        <fullName evidence="4">Uncharacterized protein</fullName>
    </submittedName>
</protein>
<dbReference type="AlphaFoldDB" id="A0AAV5IIM6"/>
<keyword evidence="5" id="KW-1185">Reference proteome</keyword>
<evidence type="ECO:0000256" key="1">
    <source>
        <dbReference type="ARBA" id="ARBA00005440"/>
    </source>
</evidence>
<feature type="chain" id="PRO_5043943905" evidence="3">
    <location>
        <begin position="22"/>
        <end position="197"/>
    </location>
</feature>
<reference evidence="4 5" key="1">
    <citation type="journal article" date="2021" name="Commun. Biol.">
        <title>The genome of Shorea leprosula (Dipterocarpaceae) highlights the ecological relevance of drought in aseasonal tropical rainforests.</title>
        <authorList>
            <person name="Ng K.K.S."/>
            <person name="Kobayashi M.J."/>
            <person name="Fawcett J.A."/>
            <person name="Hatakeyama M."/>
            <person name="Paape T."/>
            <person name="Ng C.H."/>
            <person name="Ang C.C."/>
            <person name="Tnah L.H."/>
            <person name="Lee C.T."/>
            <person name="Nishiyama T."/>
            <person name="Sese J."/>
            <person name="O'Brien M.J."/>
            <person name="Copetti D."/>
            <person name="Mohd Noor M.I."/>
            <person name="Ong R.C."/>
            <person name="Putra M."/>
            <person name="Sireger I.Z."/>
            <person name="Indrioko S."/>
            <person name="Kosugi Y."/>
            <person name="Izuno A."/>
            <person name="Isagi Y."/>
            <person name="Lee S.L."/>
            <person name="Shimizu K.K."/>
        </authorList>
    </citation>
    <scope>NUCLEOTIDE SEQUENCE [LARGE SCALE GENOMIC DNA]</scope>
    <source>
        <strain evidence="4">214</strain>
    </source>
</reference>